<reference evidence="3 4" key="1">
    <citation type="submission" date="2024-04" db="EMBL/GenBank/DDBJ databases">
        <title>Novel genus in family Flammeovirgaceae.</title>
        <authorList>
            <person name="Nguyen T.H."/>
            <person name="Vuong T.Q."/>
            <person name="Le H."/>
            <person name="Kim S.-G."/>
        </authorList>
    </citation>
    <scope>NUCLEOTIDE SEQUENCE [LARGE SCALE GENOMIC DNA]</scope>
    <source>
        <strain evidence="3 4">JCM 23209</strain>
    </source>
</reference>
<dbReference type="PROSITE" id="PS51318">
    <property type="entry name" value="TAT"/>
    <property type="match status" value="1"/>
</dbReference>
<comment type="caution">
    <text evidence="3">The sequence shown here is derived from an EMBL/GenBank/DDBJ whole genome shotgun (WGS) entry which is preliminary data.</text>
</comment>
<feature type="domain" description="Calcineurin-like phosphoesterase" evidence="2">
    <location>
        <begin position="39"/>
        <end position="240"/>
    </location>
</feature>
<dbReference type="Proteomes" id="UP001403385">
    <property type="component" value="Unassembled WGS sequence"/>
</dbReference>
<dbReference type="Gene3D" id="3.60.21.10">
    <property type="match status" value="1"/>
</dbReference>
<dbReference type="SUPFAM" id="SSF56300">
    <property type="entry name" value="Metallo-dependent phosphatases"/>
    <property type="match status" value="1"/>
</dbReference>
<keyword evidence="4" id="KW-1185">Reference proteome</keyword>
<evidence type="ECO:0000259" key="2">
    <source>
        <dbReference type="Pfam" id="PF00149"/>
    </source>
</evidence>
<dbReference type="PANTHER" id="PTHR43143">
    <property type="entry name" value="METALLOPHOSPHOESTERASE, CALCINEURIN SUPERFAMILY"/>
    <property type="match status" value="1"/>
</dbReference>
<feature type="chain" id="PRO_5043734868" evidence="1">
    <location>
        <begin position="28"/>
        <end position="303"/>
    </location>
</feature>
<dbReference type="PANTHER" id="PTHR43143:SF1">
    <property type="entry name" value="SERINE_THREONINE-PROTEIN PHOSPHATASE CPPED1"/>
    <property type="match status" value="1"/>
</dbReference>
<evidence type="ECO:0000313" key="3">
    <source>
        <dbReference type="EMBL" id="MEN7546408.1"/>
    </source>
</evidence>
<protein>
    <submittedName>
        <fullName evidence="3">Metallophosphoesterase</fullName>
    </submittedName>
</protein>
<accession>A0AAW9S4U9</accession>
<keyword evidence="1" id="KW-0732">Signal</keyword>
<dbReference type="InterPro" id="IPR006311">
    <property type="entry name" value="TAT_signal"/>
</dbReference>
<dbReference type="InterPro" id="IPR051918">
    <property type="entry name" value="STPP_CPPED1"/>
</dbReference>
<proteinExistence type="predicted"/>
<dbReference type="InterPro" id="IPR004843">
    <property type="entry name" value="Calcineurin-like_PHP"/>
</dbReference>
<name>A0AAW9S4U9_9BACT</name>
<gene>
    <name evidence="3" type="ORF">AAG747_00725</name>
</gene>
<dbReference type="RefSeq" id="WP_346819195.1">
    <property type="nucleotide sequence ID" value="NZ_JBDKWZ010000001.1"/>
</dbReference>
<organism evidence="3 4">
    <name type="scientific">Rapidithrix thailandica</name>
    <dbReference type="NCBI Taxonomy" id="413964"/>
    <lineage>
        <taxon>Bacteria</taxon>
        <taxon>Pseudomonadati</taxon>
        <taxon>Bacteroidota</taxon>
        <taxon>Cytophagia</taxon>
        <taxon>Cytophagales</taxon>
        <taxon>Flammeovirgaceae</taxon>
        <taxon>Rapidithrix</taxon>
    </lineage>
</organism>
<dbReference type="Pfam" id="PF00149">
    <property type="entry name" value="Metallophos"/>
    <property type="match status" value="1"/>
</dbReference>
<dbReference type="InterPro" id="IPR029052">
    <property type="entry name" value="Metallo-depent_PP-like"/>
</dbReference>
<sequence length="303" mass="34628">MKSNRRSAIKSMAVLAGATALSPQAMASTAKKGKSKRVLRIAHITDVHIRPEHDAPKRFEKCMEEVRKHKPDFFLNGGDTIYAADYSHITRERVNEQWQIWSQCRASIKEYEVYSCLGNHDMWWAAPDKSDEMYGKNHVVKQLDIPGRYYSFDKNDWHFIVLDSNNKNAGSLDEAQREWLEKDLAALPANTPVLIMSHYPLLAACTHLDGGGMHTDYKYLIDLFYQHKDKVKSCVSGHIHLLDKVVYNDVSYYCNGALSGFWWEEGDKNSAGKSYYLQTPPGYAIIDLYSDGTVTNEYISHSF</sequence>
<dbReference type="EMBL" id="JBDKWZ010000001">
    <property type="protein sequence ID" value="MEN7546408.1"/>
    <property type="molecule type" value="Genomic_DNA"/>
</dbReference>
<evidence type="ECO:0000313" key="4">
    <source>
        <dbReference type="Proteomes" id="UP001403385"/>
    </source>
</evidence>
<dbReference type="GO" id="GO:0016787">
    <property type="term" value="F:hydrolase activity"/>
    <property type="evidence" value="ECO:0007669"/>
    <property type="project" value="InterPro"/>
</dbReference>
<evidence type="ECO:0000256" key="1">
    <source>
        <dbReference type="SAM" id="SignalP"/>
    </source>
</evidence>
<feature type="signal peptide" evidence="1">
    <location>
        <begin position="1"/>
        <end position="27"/>
    </location>
</feature>
<dbReference type="AlphaFoldDB" id="A0AAW9S4U9"/>